<dbReference type="CDD" id="cd00085">
    <property type="entry name" value="HNHc"/>
    <property type="match status" value="1"/>
</dbReference>
<accession>A0A5B8XYE7</accession>
<dbReference type="KEGG" id="bbae:FRD01_14690"/>
<dbReference type="InterPro" id="IPR003615">
    <property type="entry name" value="HNH_nuc"/>
</dbReference>
<dbReference type="InterPro" id="IPR040836">
    <property type="entry name" value="SAVED"/>
</dbReference>
<keyword evidence="2" id="KW-0378">Hydrolase</keyword>
<reference evidence="2 3" key="1">
    <citation type="submission" date="2019-08" db="EMBL/GenBank/DDBJ databases">
        <authorList>
            <person name="Liang Q."/>
        </authorList>
    </citation>
    <scope>NUCLEOTIDE SEQUENCE [LARGE SCALE GENOMIC DNA]</scope>
    <source>
        <strain evidence="2 3">V1718</strain>
    </source>
</reference>
<dbReference type="NCBIfam" id="NF033611">
    <property type="entry name" value="SAVED"/>
    <property type="match status" value="1"/>
</dbReference>
<keyword evidence="2" id="KW-0255">Endonuclease</keyword>
<proteinExistence type="predicted"/>
<keyword evidence="3" id="KW-1185">Reference proteome</keyword>
<feature type="domain" description="SMODS-associated and fused to various effectors" evidence="1">
    <location>
        <begin position="263"/>
        <end position="452"/>
    </location>
</feature>
<dbReference type="GO" id="GO:0004519">
    <property type="term" value="F:endonuclease activity"/>
    <property type="evidence" value="ECO:0007669"/>
    <property type="project" value="UniProtKB-KW"/>
</dbReference>
<evidence type="ECO:0000313" key="3">
    <source>
        <dbReference type="Proteomes" id="UP000321595"/>
    </source>
</evidence>
<dbReference type="Pfam" id="PF18145">
    <property type="entry name" value="SAVED"/>
    <property type="match status" value="1"/>
</dbReference>
<evidence type="ECO:0000313" key="2">
    <source>
        <dbReference type="EMBL" id="QED28459.1"/>
    </source>
</evidence>
<dbReference type="Proteomes" id="UP000321595">
    <property type="component" value="Chromosome"/>
</dbReference>
<gene>
    <name evidence="2" type="ORF">FRD01_14690</name>
</gene>
<sequence length="461" mass="52249">MCSAGGRLMTKLYDKISQALRDNEGVLRIGKLKDAVDYQKSVDSFRRELKAWTEADSCPIRFEVSGYIAYGDTDFSEWSKKHRGRGKLTDYTVLRVWSRAGGQCQFPGCTKDLTEDPLTKSVGNFAQIAHIVAASPDGPRGCEDLSQRLGDKFENLMLLCYPHHRLIDTDVDQYSVEVLNDMKRRHEDRLDAFLASTDAYETHMVLISGVIRGQPTRIVQAEAARALSPRFANNRVLEVDLTNALPEETDDLYWRSGAEILKKRLRQALEPRPNERLDHLSVFALAAIPLLVLAGRLIGDKRRAELYQNQRDLNSWSWFEEVESADTTIELVRPETIAKDRTAVLALSFSQDVDIDQVRATVGGDIDLYVMRAAEPSYNWLKHRVQLDAFRKKYLQIQDELERKYGKTRTLHVFAAVPAPVAIEIGRSLHPKVAPELVVYDYIDGLYVRGLVIPKDISSVP</sequence>
<name>A0A5B8XYE7_9DELT</name>
<dbReference type="AlphaFoldDB" id="A0A5B8XYE7"/>
<dbReference type="OrthoDB" id="5379188at2"/>
<organism evidence="2 3">
    <name type="scientific">Microvenator marinus</name>
    <dbReference type="NCBI Taxonomy" id="2600177"/>
    <lineage>
        <taxon>Bacteria</taxon>
        <taxon>Deltaproteobacteria</taxon>
        <taxon>Bradymonadales</taxon>
        <taxon>Microvenatoraceae</taxon>
        <taxon>Microvenator</taxon>
    </lineage>
</organism>
<keyword evidence="2" id="KW-0540">Nuclease</keyword>
<protein>
    <submittedName>
        <fullName evidence="2">HNH endonuclease</fullName>
    </submittedName>
</protein>
<dbReference type="EMBL" id="CP042467">
    <property type="protein sequence ID" value="QED28459.1"/>
    <property type="molecule type" value="Genomic_DNA"/>
</dbReference>
<evidence type="ECO:0000259" key="1">
    <source>
        <dbReference type="Pfam" id="PF18145"/>
    </source>
</evidence>